<keyword evidence="1" id="KW-0472">Membrane</keyword>
<protein>
    <submittedName>
        <fullName evidence="2">Uncharacterized protein</fullName>
    </submittedName>
</protein>
<evidence type="ECO:0000313" key="3">
    <source>
        <dbReference type="Proteomes" id="UP000823775"/>
    </source>
</evidence>
<evidence type="ECO:0000256" key="1">
    <source>
        <dbReference type="SAM" id="Phobius"/>
    </source>
</evidence>
<feature type="transmembrane region" description="Helical" evidence="1">
    <location>
        <begin position="59"/>
        <end position="82"/>
    </location>
</feature>
<comment type="caution">
    <text evidence="2">The sequence shown here is derived from an EMBL/GenBank/DDBJ whole genome shotgun (WGS) entry which is preliminary data.</text>
</comment>
<accession>A0ABS8SB54</accession>
<keyword evidence="1" id="KW-1133">Transmembrane helix</keyword>
<sequence length="142" mass="16045">MNNNSEGSRNISGQMEKMNKFMFLGGAYLVKEMEEGAQDGWLELLEDDAKTLCKLDWRVLLIADSLAGAASIVADVTLFGSYFRLQLDGIFGCGETRLDSQVTTAAVQRFLLGEHEQFWWLLWLIPALGKYVCIVKRYRPLS</sequence>
<proteinExistence type="predicted"/>
<evidence type="ECO:0000313" key="2">
    <source>
        <dbReference type="EMBL" id="MCD7456082.1"/>
    </source>
</evidence>
<keyword evidence="3" id="KW-1185">Reference proteome</keyword>
<keyword evidence="1" id="KW-0812">Transmembrane</keyword>
<dbReference type="EMBL" id="JACEIK010000385">
    <property type="protein sequence ID" value="MCD7456082.1"/>
    <property type="molecule type" value="Genomic_DNA"/>
</dbReference>
<gene>
    <name evidence="2" type="ORF">HAX54_030609</name>
</gene>
<feature type="transmembrane region" description="Helical" evidence="1">
    <location>
        <begin position="118"/>
        <end position="135"/>
    </location>
</feature>
<organism evidence="2 3">
    <name type="scientific">Datura stramonium</name>
    <name type="common">Jimsonweed</name>
    <name type="synonym">Common thornapple</name>
    <dbReference type="NCBI Taxonomy" id="4076"/>
    <lineage>
        <taxon>Eukaryota</taxon>
        <taxon>Viridiplantae</taxon>
        <taxon>Streptophyta</taxon>
        <taxon>Embryophyta</taxon>
        <taxon>Tracheophyta</taxon>
        <taxon>Spermatophyta</taxon>
        <taxon>Magnoliopsida</taxon>
        <taxon>eudicotyledons</taxon>
        <taxon>Gunneridae</taxon>
        <taxon>Pentapetalae</taxon>
        <taxon>asterids</taxon>
        <taxon>lamiids</taxon>
        <taxon>Solanales</taxon>
        <taxon>Solanaceae</taxon>
        <taxon>Solanoideae</taxon>
        <taxon>Datureae</taxon>
        <taxon>Datura</taxon>
    </lineage>
</organism>
<name>A0ABS8SB54_DATST</name>
<dbReference type="Proteomes" id="UP000823775">
    <property type="component" value="Unassembled WGS sequence"/>
</dbReference>
<reference evidence="2 3" key="1">
    <citation type="journal article" date="2021" name="BMC Genomics">
        <title>Datura genome reveals duplications of psychoactive alkaloid biosynthetic genes and high mutation rate following tissue culture.</title>
        <authorList>
            <person name="Rajewski A."/>
            <person name="Carter-House D."/>
            <person name="Stajich J."/>
            <person name="Litt A."/>
        </authorList>
    </citation>
    <scope>NUCLEOTIDE SEQUENCE [LARGE SCALE GENOMIC DNA]</scope>
    <source>
        <strain evidence="2">AR-01</strain>
    </source>
</reference>